<dbReference type="HOGENOM" id="CLU_2171465_0_0_1"/>
<keyword evidence="2" id="KW-1185">Reference proteome</keyword>
<name>A0A0C9XCS2_9AGAR</name>
<proteinExistence type="predicted"/>
<reference evidence="2" key="2">
    <citation type="submission" date="2015-01" db="EMBL/GenBank/DDBJ databases">
        <title>Evolutionary Origins and Diversification of the Mycorrhizal Mutualists.</title>
        <authorList>
            <consortium name="DOE Joint Genome Institute"/>
            <consortium name="Mycorrhizal Genomics Consortium"/>
            <person name="Kohler A."/>
            <person name="Kuo A."/>
            <person name="Nagy L.G."/>
            <person name="Floudas D."/>
            <person name="Copeland A."/>
            <person name="Barry K.W."/>
            <person name="Cichocki N."/>
            <person name="Veneault-Fourrey C."/>
            <person name="LaButti K."/>
            <person name="Lindquist E.A."/>
            <person name="Lipzen A."/>
            <person name="Lundell T."/>
            <person name="Morin E."/>
            <person name="Murat C."/>
            <person name="Riley R."/>
            <person name="Ohm R."/>
            <person name="Sun H."/>
            <person name="Tunlid A."/>
            <person name="Henrissat B."/>
            <person name="Grigoriev I.V."/>
            <person name="Hibbett D.S."/>
            <person name="Martin F."/>
        </authorList>
    </citation>
    <scope>NUCLEOTIDE SEQUENCE [LARGE SCALE GENOMIC DNA]</scope>
    <source>
        <strain evidence="2">LaAM-08-1</strain>
    </source>
</reference>
<reference evidence="1 2" key="1">
    <citation type="submission" date="2014-04" db="EMBL/GenBank/DDBJ databases">
        <authorList>
            <consortium name="DOE Joint Genome Institute"/>
            <person name="Kuo A."/>
            <person name="Kohler A."/>
            <person name="Nagy L.G."/>
            <person name="Floudas D."/>
            <person name="Copeland A."/>
            <person name="Barry K.W."/>
            <person name="Cichocki N."/>
            <person name="Veneault-Fourrey C."/>
            <person name="LaButti K."/>
            <person name="Lindquist E.A."/>
            <person name="Lipzen A."/>
            <person name="Lundell T."/>
            <person name="Morin E."/>
            <person name="Murat C."/>
            <person name="Sun H."/>
            <person name="Tunlid A."/>
            <person name="Henrissat B."/>
            <person name="Grigoriev I.V."/>
            <person name="Hibbett D.S."/>
            <person name="Martin F."/>
            <person name="Nordberg H.P."/>
            <person name="Cantor M.N."/>
            <person name="Hua S.X."/>
        </authorList>
    </citation>
    <scope>NUCLEOTIDE SEQUENCE [LARGE SCALE GENOMIC DNA]</scope>
    <source>
        <strain evidence="1 2">LaAM-08-1</strain>
    </source>
</reference>
<dbReference type="EMBL" id="KN838536">
    <property type="protein sequence ID" value="KIK10025.1"/>
    <property type="molecule type" value="Genomic_DNA"/>
</dbReference>
<dbReference type="AlphaFoldDB" id="A0A0C9XCS2"/>
<organism evidence="1 2">
    <name type="scientific">Laccaria amethystina LaAM-08-1</name>
    <dbReference type="NCBI Taxonomy" id="1095629"/>
    <lineage>
        <taxon>Eukaryota</taxon>
        <taxon>Fungi</taxon>
        <taxon>Dikarya</taxon>
        <taxon>Basidiomycota</taxon>
        <taxon>Agaricomycotina</taxon>
        <taxon>Agaricomycetes</taxon>
        <taxon>Agaricomycetidae</taxon>
        <taxon>Agaricales</taxon>
        <taxon>Agaricineae</taxon>
        <taxon>Hydnangiaceae</taxon>
        <taxon>Laccaria</taxon>
    </lineage>
</organism>
<evidence type="ECO:0000313" key="1">
    <source>
        <dbReference type="EMBL" id="KIK10025.1"/>
    </source>
</evidence>
<gene>
    <name evidence="1" type="ORF">K443DRAFT_670662</name>
</gene>
<dbReference type="Proteomes" id="UP000054477">
    <property type="component" value="Unassembled WGS sequence"/>
</dbReference>
<sequence length="110" mass="12723">MYLPRATREIPSISHIYATCFITRGRRHQCGAYGVCHIAPDDIGKTSVTSKLYRTDPDSNKRNSTPKYLPVKLQGNLYWWLRPWTDEIAEILSQLLRIVDFKTQSHRGVC</sequence>
<evidence type="ECO:0000313" key="2">
    <source>
        <dbReference type="Proteomes" id="UP000054477"/>
    </source>
</evidence>
<protein>
    <submittedName>
        <fullName evidence="1">Uncharacterized protein</fullName>
    </submittedName>
</protein>
<accession>A0A0C9XCS2</accession>